<reference evidence="2" key="1">
    <citation type="submission" date="2017-02" db="EMBL/GenBank/DDBJ databases">
        <authorList>
            <person name="Varghese N."/>
            <person name="Submissions S."/>
        </authorList>
    </citation>
    <scope>NUCLEOTIDE SEQUENCE [LARGE SCALE GENOMIC DNA]</scope>
    <source>
        <strain evidence="2">DSM 22224</strain>
    </source>
</reference>
<dbReference type="EMBL" id="FUWZ01000001">
    <property type="protein sequence ID" value="SJZ43116.1"/>
    <property type="molecule type" value="Genomic_DNA"/>
</dbReference>
<gene>
    <name evidence="1" type="ORF">SAMN04488128_101189</name>
</gene>
<evidence type="ECO:0000313" key="2">
    <source>
        <dbReference type="Proteomes" id="UP000190367"/>
    </source>
</evidence>
<keyword evidence="2" id="KW-1185">Reference proteome</keyword>
<organism evidence="1 2">
    <name type="scientific">Chitinophaga eiseniae</name>
    <dbReference type="NCBI Taxonomy" id="634771"/>
    <lineage>
        <taxon>Bacteria</taxon>
        <taxon>Pseudomonadati</taxon>
        <taxon>Bacteroidota</taxon>
        <taxon>Chitinophagia</taxon>
        <taxon>Chitinophagales</taxon>
        <taxon>Chitinophagaceae</taxon>
        <taxon>Chitinophaga</taxon>
    </lineage>
</organism>
<protein>
    <submittedName>
        <fullName evidence="1">Uncharacterized protein</fullName>
    </submittedName>
</protein>
<accession>A0A1T4KL40</accession>
<sequence length="31" mass="3778">MYKKSRYKILKIMHLNFNGQIDKTQDHRLSA</sequence>
<dbReference type="STRING" id="634771.SAMN04488128_101189"/>
<proteinExistence type="predicted"/>
<dbReference type="Proteomes" id="UP000190367">
    <property type="component" value="Unassembled WGS sequence"/>
</dbReference>
<evidence type="ECO:0000313" key="1">
    <source>
        <dbReference type="EMBL" id="SJZ43116.1"/>
    </source>
</evidence>
<name>A0A1T4KL40_9BACT</name>
<dbReference type="AlphaFoldDB" id="A0A1T4KL40"/>